<dbReference type="Pfam" id="PF18163">
    <property type="entry name" value="LD_cluster2"/>
    <property type="match status" value="1"/>
</dbReference>
<evidence type="ECO:0000259" key="1">
    <source>
        <dbReference type="PROSITE" id="PS50104"/>
    </source>
</evidence>
<dbReference type="InterPro" id="IPR041160">
    <property type="entry name" value="LD_cluster2"/>
</dbReference>
<dbReference type="Proteomes" id="UP000199533">
    <property type="component" value="Unassembled WGS sequence"/>
</dbReference>
<keyword evidence="3" id="KW-1185">Reference proteome</keyword>
<sequence length="709" mass="78222">MDTRPPLHLHLLAHPQSEQANALALKLMHRFVEPPASGGLRVPVFFTPDNGDDRPPTLNAGDGLHLDAARHTIIAVLADARMLRTVPNGTGQAWVDFVEQAIAATPLDASPHHVLPVALEQAGFQISKGRHVLPAMLDTSIGNTQEATERRLAEVSFHIAARAIQLLTQSKVPADAPDKMKAPVTIFLSHAKADLDKQQREDPVRQTRAVLNELPVEQWFDAQQIATSQDFADAIQAGIRGSTIMLAFQTDQYSSRPWCRREVLEAKRLGAQILIVDALESGEPRSFPYSGNVPTVRWRFGEPDVDARRVIDRAVLEALRLQHNRAVLETVAEPGETVLAIAPEAVTLAYAYQENESEKTFLYPDPPLSREELQILQHLRPKAQFITPLTKIAQLSRQHQAGKINMIAVSISDSEDVRKYGLSLEHYVTLTDEIHLYLLMAGLKVAYGGALKGDFSTASNFTLRLFELVRAYSKLAENAEAQPLQHAIHNFAPWPLRLSYGDAEWNLFNSDIAQYDEGPRADLPWDDDTLFPLAENYTRSLDSNSPQRRYAWARGLSAMRERITESSQARLVIGGRLTGFTGIVPGVVEEAWLSIKRQKPVYIAGGFGGAARAVCDQLLDKKRDEFSETWSKQTIPNYEAVSALYTEHGGTLPAMEQTGVALAEKAQAGIAQALNNGLDAQENIALMTSTDPQRIAGLVLTGIGRLQSQ</sequence>
<organism evidence="2 3">
    <name type="scientific">Nitrosomonas aestuarii</name>
    <dbReference type="NCBI Taxonomy" id="52441"/>
    <lineage>
        <taxon>Bacteria</taxon>
        <taxon>Pseudomonadati</taxon>
        <taxon>Pseudomonadota</taxon>
        <taxon>Betaproteobacteria</taxon>
        <taxon>Nitrosomonadales</taxon>
        <taxon>Nitrosomonadaceae</taxon>
        <taxon>Nitrosomonas</taxon>
    </lineage>
</organism>
<dbReference type="InterPro" id="IPR000157">
    <property type="entry name" value="TIR_dom"/>
</dbReference>
<dbReference type="EMBL" id="FOSP01000003">
    <property type="protein sequence ID" value="SFK26739.1"/>
    <property type="molecule type" value="Genomic_DNA"/>
</dbReference>
<dbReference type="AlphaFoldDB" id="A0A1I3Y5Q8"/>
<dbReference type="RefSeq" id="WP_090696959.1">
    <property type="nucleotide sequence ID" value="NZ_FOSP01000003.1"/>
</dbReference>
<evidence type="ECO:0000313" key="2">
    <source>
        <dbReference type="EMBL" id="SFK26739.1"/>
    </source>
</evidence>
<name>A0A1I3Y5Q8_9PROT</name>
<feature type="domain" description="TIR" evidence="1">
    <location>
        <begin position="182"/>
        <end position="319"/>
    </location>
</feature>
<dbReference type="GO" id="GO:0007165">
    <property type="term" value="P:signal transduction"/>
    <property type="evidence" value="ECO:0007669"/>
    <property type="project" value="InterPro"/>
</dbReference>
<dbReference type="PROSITE" id="PS50104">
    <property type="entry name" value="TIR"/>
    <property type="match status" value="1"/>
</dbReference>
<dbReference type="OrthoDB" id="104289at2"/>
<dbReference type="InterPro" id="IPR035897">
    <property type="entry name" value="Toll_tir_struct_dom_sf"/>
</dbReference>
<dbReference type="Pfam" id="PF13676">
    <property type="entry name" value="TIR_2"/>
    <property type="match status" value="1"/>
</dbReference>
<accession>A0A1I3Y5Q8</accession>
<dbReference type="Gene3D" id="3.40.50.10140">
    <property type="entry name" value="Toll/interleukin-1 receptor homology (TIR) domain"/>
    <property type="match status" value="1"/>
</dbReference>
<dbReference type="SUPFAM" id="SSF52200">
    <property type="entry name" value="Toll/Interleukin receptor TIR domain"/>
    <property type="match status" value="1"/>
</dbReference>
<reference evidence="3" key="1">
    <citation type="submission" date="2016-10" db="EMBL/GenBank/DDBJ databases">
        <authorList>
            <person name="Varghese N."/>
            <person name="Submissions S."/>
        </authorList>
    </citation>
    <scope>NUCLEOTIDE SEQUENCE [LARGE SCALE GENOMIC DNA]</scope>
    <source>
        <strain evidence="3">Nm69</strain>
    </source>
</reference>
<gene>
    <name evidence="2" type="ORF">SAMN05216302_100325</name>
</gene>
<proteinExistence type="predicted"/>
<protein>
    <submittedName>
        <fullName evidence="2">TIR domain-containing protein</fullName>
    </submittedName>
</protein>
<evidence type="ECO:0000313" key="3">
    <source>
        <dbReference type="Proteomes" id="UP000199533"/>
    </source>
</evidence>